<organism evidence="2 3">
    <name type="scientific">Methanothermobacter tenebrarum</name>
    <dbReference type="NCBI Taxonomy" id="680118"/>
    <lineage>
        <taxon>Archaea</taxon>
        <taxon>Methanobacteriati</taxon>
        <taxon>Methanobacteriota</taxon>
        <taxon>Methanomada group</taxon>
        <taxon>Methanobacteria</taxon>
        <taxon>Methanobacteriales</taxon>
        <taxon>Methanobacteriaceae</taxon>
        <taxon>Methanothermobacter</taxon>
    </lineage>
</organism>
<dbReference type="RefSeq" id="WP_112094280.1">
    <property type="nucleotide sequence ID" value="NZ_QLOE01000008.1"/>
</dbReference>
<keyword evidence="3" id="KW-1185">Reference proteome</keyword>
<dbReference type="EMBL" id="QLOE01000008">
    <property type="protein sequence ID" value="RAO78763.1"/>
    <property type="molecule type" value="Genomic_DNA"/>
</dbReference>
<name>A0A328PC58_9EURY</name>
<evidence type="ECO:0000313" key="2">
    <source>
        <dbReference type="EMBL" id="RAO78763.1"/>
    </source>
</evidence>
<keyword evidence="1" id="KW-1133">Transmembrane helix</keyword>
<feature type="transmembrane region" description="Helical" evidence="1">
    <location>
        <begin position="22"/>
        <end position="55"/>
    </location>
</feature>
<reference evidence="2 3" key="1">
    <citation type="submission" date="2018-06" db="EMBL/GenBank/DDBJ databases">
        <title>Draft genome sequence of hyperthermophilic methanogen Methanothermobacter tenebrarum sp. MCM-B 1447.</title>
        <authorList>
            <person name="Pore S.D."/>
            <person name="Dagar S."/>
            <person name="Dhakephalkar P.K."/>
        </authorList>
    </citation>
    <scope>NUCLEOTIDE SEQUENCE [LARGE SCALE GENOMIC DNA]</scope>
    <source>
        <strain evidence="2 3">MCM B 1447</strain>
    </source>
</reference>
<evidence type="ECO:0000313" key="3">
    <source>
        <dbReference type="Proteomes" id="UP000249782"/>
    </source>
</evidence>
<keyword evidence="1" id="KW-0812">Transmembrane</keyword>
<sequence length="104" mass="12186">MPKEPENLDEEYRMVRNRHLKFIGVPLIFAIIFYITGHYGWMMGIIILAIIIHYADSKFHYWNLEKTGSAPKPFPEKVKQFSTNECTSISEGRSKAEFKKNYAI</sequence>
<evidence type="ECO:0000256" key="1">
    <source>
        <dbReference type="SAM" id="Phobius"/>
    </source>
</evidence>
<gene>
    <name evidence="2" type="ORF">DPC56_06555</name>
</gene>
<accession>A0A328PC58</accession>
<comment type="caution">
    <text evidence="2">The sequence shown here is derived from an EMBL/GenBank/DDBJ whole genome shotgun (WGS) entry which is preliminary data.</text>
</comment>
<keyword evidence="1" id="KW-0472">Membrane</keyword>
<proteinExistence type="predicted"/>
<dbReference type="AlphaFoldDB" id="A0A328PC58"/>
<protein>
    <submittedName>
        <fullName evidence="2">Uncharacterized protein</fullName>
    </submittedName>
</protein>
<dbReference type="Proteomes" id="UP000249782">
    <property type="component" value="Unassembled WGS sequence"/>
</dbReference>